<dbReference type="EMBL" id="UINC01130949">
    <property type="protein sequence ID" value="SVD12348.1"/>
    <property type="molecule type" value="Genomic_DNA"/>
</dbReference>
<protein>
    <recommendedName>
        <fullName evidence="1">Peptidoglycan binding-like domain-containing protein</fullName>
    </recommendedName>
</protein>
<gene>
    <name evidence="2" type="ORF">METZ01_LOCUS365202</name>
</gene>
<feature type="non-terminal residue" evidence="2">
    <location>
        <position position="129"/>
    </location>
</feature>
<feature type="domain" description="Peptidoglycan binding-like" evidence="1">
    <location>
        <begin position="72"/>
        <end position="124"/>
    </location>
</feature>
<evidence type="ECO:0000259" key="1">
    <source>
        <dbReference type="Pfam" id="PF01471"/>
    </source>
</evidence>
<dbReference type="Pfam" id="PF01471">
    <property type="entry name" value="PG_binding_1"/>
    <property type="match status" value="1"/>
</dbReference>
<accession>A0A382ST53</accession>
<dbReference type="InterPro" id="IPR036365">
    <property type="entry name" value="PGBD-like_sf"/>
</dbReference>
<proteinExistence type="predicted"/>
<reference evidence="2" key="1">
    <citation type="submission" date="2018-05" db="EMBL/GenBank/DDBJ databases">
        <authorList>
            <person name="Lanie J.A."/>
            <person name="Ng W.-L."/>
            <person name="Kazmierczak K.M."/>
            <person name="Andrzejewski T.M."/>
            <person name="Davidsen T.M."/>
            <person name="Wayne K.J."/>
            <person name="Tettelin H."/>
            <person name="Glass J.I."/>
            <person name="Rusch D."/>
            <person name="Podicherti R."/>
            <person name="Tsui H.-C.T."/>
            <person name="Winkler M.E."/>
        </authorList>
    </citation>
    <scope>NUCLEOTIDE SEQUENCE</scope>
</reference>
<dbReference type="AlphaFoldDB" id="A0A382ST53"/>
<sequence length="129" mass="14358">MQKLFLLLILSFSSAQSFAGSCPDGSDPVKSISADGTYYVYNCSKNNIDNANKSGNTIIGQSIYKTITQGDAEIYEAQMLLNRFNSYPVVSPNGQWTWETQSAIQNFYQDLGQNFDGKWSSQILSDLKD</sequence>
<dbReference type="SUPFAM" id="SSF47090">
    <property type="entry name" value="PGBD-like"/>
    <property type="match status" value="1"/>
</dbReference>
<evidence type="ECO:0000313" key="2">
    <source>
        <dbReference type="EMBL" id="SVD12348.1"/>
    </source>
</evidence>
<name>A0A382ST53_9ZZZZ</name>
<organism evidence="2">
    <name type="scientific">marine metagenome</name>
    <dbReference type="NCBI Taxonomy" id="408172"/>
    <lineage>
        <taxon>unclassified sequences</taxon>
        <taxon>metagenomes</taxon>
        <taxon>ecological metagenomes</taxon>
    </lineage>
</organism>
<dbReference type="PROSITE" id="PS51257">
    <property type="entry name" value="PROKAR_LIPOPROTEIN"/>
    <property type="match status" value="1"/>
</dbReference>
<dbReference type="InterPro" id="IPR002477">
    <property type="entry name" value="Peptidoglycan-bd-like"/>
</dbReference>